<dbReference type="AlphaFoldDB" id="A0A1G8Q841"/>
<name>A0A1G8Q841_9PSED</name>
<sequence length="37" mass="4189">MGRTRTNAERQSQLMLLTHRIRQQAGSYSISVVPKSS</sequence>
<organism evidence="1 2">
    <name type="scientific">Pseudomonas abietaniphila</name>
    <dbReference type="NCBI Taxonomy" id="89065"/>
    <lineage>
        <taxon>Bacteria</taxon>
        <taxon>Pseudomonadati</taxon>
        <taxon>Pseudomonadota</taxon>
        <taxon>Gammaproteobacteria</taxon>
        <taxon>Pseudomonadales</taxon>
        <taxon>Pseudomonadaceae</taxon>
        <taxon>Pseudomonas</taxon>
    </lineage>
</organism>
<evidence type="ECO:0000313" key="2">
    <source>
        <dbReference type="Proteomes" id="UP000182894"/>
    </source>
</evidence>
<reference evidence="2" key="1">
    <citation type="submission" date="2016-10" db="EMBL/GenBank/DDBJ databases">
        <authorList>
            <person name="Varghese N."/>
            <person name="Submissions S."/>
        </authorList>
    </citation>
    <scope>NUCLEOTIDE SEQUENCE [LARGE SCALE GENOMIC DNA]</scope>
    <source>
        <strain evidence="2">ATCC 700689</strain>
    </source>
</reference>
<accession>A0A1G8Q841</accession>
<protein>
    <submittedName>
        <fullName evidence="1">Uncharacterized protein</fullName>
    </submittedName>
</protein>
<dbReference type="Proteomes" id="UP000182894">
    <property type="component" value="Unassembled WGS sequence"/>
</dbReference>
<gene>
    <name evidence="1" type="ORF">SAMN05216605_12045</name>
</gene>
<keyword evidence="2" id="KW-1185">Reference proteome</keyword>
<evidence type="ECO:0000313" key="1">
    <source>
        <dbReference type="EMBL" id="SDJ00887.1"/>
    </source>
</evidence>
<dbReference type="EMBL" id="FNCO01000020">
    <property type="protein sequence ID" value="SDJ00887.1"/>
    <property type="molecule type" value="Genomic_DNA"/>
</dbReference>
<proteinExistence type="predicted"/>